<dbReference type="EMBL" id="HBUF01243121">
    <property type="protein sequence ID" value="CAG6677637.1"/>
    <property type="molecule type" value="Transcribed_RNA"/>
</dbReference>
<dbReference type="EMBL" id="HBUF01534744">
    <property type="protein sequence ID" value="CAG6752907.1"/>
    <property type="molecule type" value="Transcribed_RNA"/>
</dbReference>
<reference evidence="1" key="1">
    <citation type="submission" date="2021-05" db="EMBL/GenBank/DDBJ databases">
        <authorList>
            <person name="Alioto T."/>
            <person name="Alioto T."/>
            <person name="Gomez Garrido J."/>
        </authorList>
    </citation>
    <scope>NUCLEOTIDE SEQUENCE</scope>
</reference>
<dbReference type="EMBL" id="HBUF01243122">
    <property type="protein sequence ID" value="CAG6677641.1"/>
    <property type="molecule type" value="Transcribed_RNA"/>
</dbReference>
<evidence type="ECO:0000313" key="1">
    <source>
        <dbReference type="EMBL" id="CAG6677637.1"/>
    </source>
</evidence>
<dbReference type="PANTHER" id="PTHR47204">
    <property type="entry name" value="OS02G0168900 PROTEIN"/>
    <property type="match status" value="1"/>
</dbReference>
<dbReference type="GO" id="GO:0032299">
    <property type="term" value="C:ribonuclease H2 complex"/>
    <property type="evidence" value="ECO:0007669"/>
    <property type="project" value="InterPro"/>
</dbReference>
<accession>A0A8D8T495</accession>
<sequence>MSINLNTNTDIINSSESSKMHLLPFYIDHNGPANVSKYYTSYMKSSSSDESGLEASFRGLPLKGKVIPVPEGYKGLVFTETNPNQIEDNERNFFLKNKFTEITFWNYDKLPSSNDAFASALDWIHISDAIHSEVDSEEVTES</sequence>
<dbReference type="Pfam" id="PF08615">
    <property type="entry name" value="RNase_H2_suC"/>
    <property type="match status" value="1"/>
</dbReference>
<dbReference type="InterPro" id="IPR013924">
    <property type="entry name" value="RNase_H2_suC"/>
</dbReference>
<proteinExistence type="predicted"/>
<dbReference type="CDD" id="cd09271">
    <property type="entry name" value="RNase_H2-C"/>
    <property type="match status" value="1"/>
</dbReference>
<name>A0A8D8T495_9HEMI</name>
<dbReference type="PANTHER" id="PTHR47204:SF1">
    <property type="entry name" value="RIBONUCLEASE H2 SUBUNIT C"/>
    <property type="match status" value="1"/>
</dbReference>
<dbReference type="Gene3D" id="2.40.128.680">
    <property type="match status" value="1"/>
</dbReference>
<dbReference type="AlphaFoldDB" id="A0A8D8T495"/>
<organism evidence="1">
    <name type="scientific">Cacopsylla melanoneura</name>
    <dbReference type="NCBI Taxonomy" id="428564"/>
    <lineage>
        <taxon>Eukaryota</taxon>
        <taxon>Metazoa</taxon>
        <taxon>Ecdysozoa</taxon>
        <taxon>Arthropoda</taxon>
        <taxon>Hexapoda</taxon>
        <taxon>Insecta</taxon>
        <taxon>Pterygota</taxon>
        <taxon>Neoptera</taxon>
        <taxon>Paraneoptera</taxon>
        <taxon>Hemiptera</taxon>
        <taxon>Sternorrhyncha</taxon>
        <taxon>Psylloidea</taxon>
        <taxon>Psyllidae</taxon>
        <taxon>Psyllinae</taxon>
        <taxon>Cacopsylla</taxon>
    </lineage>
</organism>
<dbReference type="GO" id="GO:0006401">
    <property type="term" value="P:RNA catabolic process"/>
    <property type="evidence" value="ECO:0007669"/>
    <property type="project" value="InterPro"/>
</dbReference>
<protein>
    <submittedName>
        <fullName evidence="1">Ribonuclease H2 subunit C</fullName>
    </submittedName>
</protein>